<organism evidence="1 2">
    <name type="scientific">Artomyces pyxidatus</name>
    <dbReference type="NCBI Taxonomy" id="48021"/>
    <lineage>
        <taxon>Eukaryota</taxon>
        <taxon>Fungi</taxon>
        <taxon>Dikarya</taxon>
        <taxon>Basidiomycota</taxon>
        <taxon>Agaricomycotina</taxon>
        <taxon>Agaricomycetes</taxon>
        <taxon>Russulales</taxon>
        <taxon>Auriscalpiaceae</taxon>
        <taxon>Artomyces</taxon>
    </lineage>
</organism>
<evidence type="ECO:0000313" key="2">
    <source>
        <dbReference type="Proteomes" id="UP000814140"/>
    </source>
</evidence>
<reference evidence="1" key="2">
    <citation type="journal article" date="2022" name="New Phytol.">
        <title>Evolutionary transition to the ectomycorrhizal habit in the genomes of a hyperdiverse lineage of mushroom-forming fungi.</title>
        <authorList>
            <person name="Looney B."/>
            <person name="Miyauchi S."/>
            <person name="Morin E."/>
            <person name="Drula E."/>
            <person name="Courty P.E."/>
            <person name="Kohler A."/>
            <person name="Kuo A."/>
            <person name="LaButti K."/>
            <person name="Pangilinan J."/>
            <person name="Lipzen A."/>
            <person name="Riley R."/>
            <person name="Andreopoulos W."/>
            <person name="He G."/>
            <person name="Johnson J."/>
            <person name="Nolan M."/>
            <person name="Tritt A."/>
            <person name="Barry K.W."/>
            <person name="Grigoriev I.V."/>
            <person name="Nagy L.G."/>
            <person name="Hibbett D."/>
            <person name="Henrissat B."/>
            <person name="Matheny P.B."/>
            <person name="Labbe J."/>
            <person name="Martin F.M."/>
        </authorList>
    </citation>
    <scope>NUCLEOTIDE SEQUENCE</scope>
    <source>
        <strain evidence="1">HHB10654</strain>
    </source>
</reference>
<sequence>MAQTTGVAPNPSFGITTFFVLQNTAFRGIYTSWAIVSTIIRVIPDAVYWQVGDFHTAERSLVDNPITATEGAGPTPFAATAAPVAPTAVPESAPPSPQSSTSSIEVVQDFIDMPRGSRPAGGWPVHAVARGRSTGIFHSASEVTALVTGYPNAKAKGFRTELQAEIWLANERARMNEF</sequence>
<name>A0ACB8SDY1_9AGAM</name>
<keyword evidence="2" id="KW-1185">Reference proteome</keyword>
<dbReference type="Proteomes" id="UP000814140">
    <property type="component" value="Unassembled WGS sequence"/>
</dbReference>
<comment type="caution">
    <text evidence="1">The sequence shown here is derived from an EMBL/GenBank/DDBJ whole genome shotgun (WGS) entry which is preliminary data.</text>
</comment>
<reference evidence="1" key="1">
    <citation type="submission" date="2021-03" db="EMBL/GenBank/DDBJ databases">
        <authorList>
            <consortium name="DOE Joint Genome Institute"/>
            <person name="Ahrendt S."/>
            <person name="Looney B.P."/>
            <person name="Miyauchi S."/>
            <person name="Morin E."/>
            <person name="Drula E."/>
            <person name="Courty P.E."/>
            <person name="Chicoki N."/>
            <person name="Fauchery L."/>
            <person name="Kohler A."/>
            <person name="Kuo A."/>
            <person name="Labutti K."/>
            <person name="Pangilinan J."/>
            <person name="Lipzen A."/>
            <person name="Riley R."/>
            <person name="Andreopoulos W."/>
            <person name="He G."/>
            <person name="Johnson J."/>
            <person name="Barry K.W."/>
            <person name="Grigoriev I.V."/>
            <person name="Nagy L."/>
            <person name="Hibbett D."/>
            <person name="Henrissat B."/>
            <person name="Matheny P.B."/>
            <person name="Labbe J."/>
            <person name="Martin F."/>
        </authorList>
    </citation>
    <scope>NUCLEOTIDE SEQUENCE</scope>
    <source>
        <strain evidence="1">HHB10654</strain>
    </source>
</reference>
<protein>
    <submittedName>
        <fullName evidence="1">Uncharacterized protein</fullName>
    </submittedName>
</protein>
<proteinExistence type="predicted"/>
<evidence type="ECO:0000313" key="1">
    <source>
        <dbReference type="EMBL" id="KAI0054694.1"/>
    </source>
</evidence>
<accession>A0ACB8SDY1</accession>
<dbReference type="EMBL" id="MU277362">
    <property type="protein sequence ID" value="KAI0054694.1"/>
    <property type="molecule type" value="Genomic_DNA"/>
</dbReference>
<gene>
    <name evidence="1" type="ORF">BV25DRAFT_1922460</name>
</gene>